<evidence type="ECO:0000256" key="1">
    <source>
        <dbReference type="SAM" id="Phobius"/>
    </source>
</evidence>
<evidence type="ECO:0008006" key="4">
    <source>
        <dbReference type="Google" id="ProtNLM"/>
    </source>
</evidence>
<gene>
    <name evidence="2" type="ORF">JTE90_003611</name>
</gene>
<organism evidence="2 3">
    <name type="scientific">Oedothorax gibbosus</name>
    <dbReference type="NCBI Taxonomy" id="931172"/>
    <lineage>
        <taxon>Eukaryota</taxon>
        <taxon>Metazoa</taxon>
        <taxon>Ecdysozoa</taxon>
        <taxon>Arthropoda</taxon>
        <taxon>Chelicerata</taxon>
        <taxon>Arachnida</taxon>
        <taxon>Araneae</taxon>
        <taxon>Araneomorphae</taxon>
        <taxon>Entelegynae</taxon>
        <taxon>Araneoidea</taxon>
        <taxon>Linyphiidae</taxon>
        <taxon>Erigoninae</taxon>
        <taxon>Oedothorax</taxon>
    </lineage>
</organism>
<dbReference type="Proteomes" id="UP000827092">
    <property type="component" value="Unassembled WGS sequence"/>
</dbReference>
<feature type="transmembrane region" description="Helical" evidence="1">
    <location>
        <begin position="290"/>
        <end position="311"/>
    </location>
</feature>
<feature type="transmembrane region" description="Helical" evidence="1">
    <location>
        <begin position="86"/>
        <end position="106"/>
    </location>
</feature>
<keyword evidence="1" id="KW-1133">Transmembrane helix</keyword>
<name>A0AAV6VB69_9ARAC</name>
<keyword evidence="1" id="KW-0472">Membrane</keyword>
<feature type="transmembrane region" description="Helical" evidence="1">
    <location>
        <begin position="368"/>
        <end position="386"/>
    </location>
</feature>
<keyword evidence="3" id="KW-1185">Reference proteome</keyword>
<dbReference type="AlphaFoldDB" id="A0AAV6VB69"/>
<protein>
    <recommendedName>
        <fullName evidence="4">Gustatory receptor</fullName>
    </recommendedName>
</protein>
<comment type="caution">
    <text evidence="2">The sequence shown here is derived from an EMBL/GenBank/DDBJ whole genome shotgun (WGS) entry which is preliminary data.</text>
</comment>
<feature type="transmembrane region" description="Helical" evidence="1">
    <location>
        <begin position="260"/>
        <end position="284"/>
    </location>
</feature>
<reference evidence="2 3" key="1">
    <citation type="journal article" date="2022" name="Nat. Ecol. Evol.">
        <title>A masculinizing supergene underlies an exaggerated male reproductive morph in a spider.</title>
        <authorList>
            <person name="Hendrickx F."/>
            <person name="De Corte Z."/>
            <person name="Sonet G."/>
            <person name="Van Belleghem S.M."/>
            <person name="Kostlbacher S."/>
            <person name="Vangestel C."/>
        </authorList>
    </citation>
    <scope>NUCLEOTIDE SEQUENCE [LARGE SCALE GENOMIC DNA]</scope>
    <source>
        <strain evidence="2">W744_W776</strain>
    </source>
</reference>
<evidence type="ECO:0000313" key="2">
    <source>
        <dbReference type="EMBL" id="KAG8194010.1"/>
    </source>
</evidence>
<proteinExistence type="predicted"/>
<feature type="transmembrane region" description="Helical" evidence="1">
    <location>
        <begin position="26"/>
        <end position="46"/>
    </location>
</feature>
<feature type="transmembrane region" description="Helical" evidence="1">
    <location>
        <begin position="180"/>
        <end position="212"/>
    </location>
</feature>
<feature type="transmembrane region" description="Helical" evidence="1">
    <location>
        <begin position="58"/>
        <end position="80"/>
    </location>
</feature>
<accession>A0AAV6VB69</accession>
<feature type="transmembrane region" description="Helical" evidence="1">
    <location>
        <begin position="136"/>
        <end position="160"/>
    </location>
</feature>
<sequence length="387" mass="43329">MAVEKMLPANANGIAKKLLRSQAVQAVRGGYGLLWLWLDIVGLPLFRNGYRVCEISKIVFVFVLTAMQALLMYGCVKFTLAGEVPVIPQMAIVSVGLISMALWFSVNEKKKKLKTLMLQLHKLEQLGTRKFSSLTWVLNTYFVITHLFYVVCIHGYIFTLDEDTDKDYSKLLITTKDKCLVIFLRILIAYLCLLVINFMPVLATVLCGSVYFRCSQLLSGFCMDIPVHLSGGRVGLIRLSQKHRSLFKLTHSVERSLSSVALMLFCSQVLNMFVGLAAFTYHIFPASTLWLSAPALVIVPSTVLILTLSAARIRLRVRDIQTSLQTVRHCLVSSSQIEWESVAVVESMLGTSFPKMTACGIVELKHRLILSVFGSLFTYGLLIINMQ</sequence>
<keyword evidence="1" id="KW-0812">Transmembrane</keyword>
<dbReference type="EMBL" id="JAFNEN010000111">
    <property type="protein sequence ID" value="KAG8194010.1"/>
    <property type="molecule type" value="Genomic_DNA"/>
</dbReference>
<evidence type="ECO:0000313" key="3">
    <source>
        <dbReference type="Proteomes" id="UP000827092"/>
    </source>
</evidence>